<reference evidence="1 2" key="1">
    <citation type="submission" date="2019-07" db="EMBL/GenBank/DDBJ databases">
        <authorList>
            <person name="Fields K.L."/>
            <person name="Fields S.B."/>
            <person name="Nelson N.D."/>
            <person name="Robertson C."/>
            <person name="Bonilla J.A."/>
            <person name="Klyczek K."/>
            <person name="Garlena R.A."/>
            <person name="Russell D.A."/>
            <person name="Pope W.H."/>
            <person name="Jacobs-Sera D."/>
            <person name="Hatfull G.F."/>
        </authorList>
    </citation>
    <scope>NUCLEOTIDE SEQUENCE [LARGE SCALE GENOMIC DNA]</scope>
</reference>
<accession>A0A516KPL3</accession>
<evidence type="ECO:0000313" key="1">
    <source>
        <dbReference type="EMBL" id="QDP43624.1"/>
    </source>
</evidence>
<dbReference type="GeneID" id="80005503"/>
<name>A0A516KPL3_9CAUD</name>
<organism evidence="1 2">
    <name type="scientific">Microbacterium phage Tyrumbra</name>
    <dbReference type="NCBI Taxonomy" id="2596974"/>
    <lineage>
        <taxon>Viruses</taxon>
        <taxon>Duplodnaviria</taxon>
        <taxon>Heunggongvirae</taxon>
        <taxon>Uroviricota</taxon>
        <taxon>Caudoviricetes</taxon>
        <taxon>Hodgkinviridae</taxon>
        <taxon>Metamorphoovirus</taxon>
        <taxon>Metamorphoovirus tyrumba</taxon>
    </lineage>
</organism>
<keyword evidence="2" id="KW-1185">Reference proteome</keyword>
<dbReference type="NCBIfam" id="NF041591">
    <property type="entry name" value="CxxC_VVA0879"/>
    <property type="match status" value="1"/>
</dbReference>
<dbReference type="KEGG" id="vg:80005503"/>
<dbReference type="EMBL" id="MN175603">
    <property type="protein sequence ID" value="QDP43624.1"/>
    <property type="molecule type" value="Genomic_DNA"/>
</dbReference>
<dbReference type="RefSeq" id="YP_010751832.1">
    <property type="nucleotide sequence ID" value="NC_073373.1"/>
</dbReference>
<evidence type="ECO:0000313" key="2">
    <source>
        <dbReference type="Proteomes" id="UP000317493"/>
    </source>
</evidence>
<gene>
    <name evidence="1" type="primary">87</name>
    <name evidence="1" type="ORF">SEA_TYRUMBRA_87</name>
</gene>
<dbReference type="Proteomes" id="UP000317493">
    <property type="component" value="Segment"/>
</dbReference>
<sequence>MSEPQVVKRTQDELVAELVSRFGDDPTQWAFICPQCGDIARSGDFSDALKASGLDGFGSDHLGQICVGRLLGALEKSPEPYAGRGCDWAAFGLFQGPEFVILPDGRERPCFPIAPAPEGVTA</sequence>
<proteinExistence type="predicted"/>
<protein>
    <submittedName>
        <fullName evidence="1">Uncharacterized protein</fullName>
    </submittedName>
</protein>
<dbReference type="InterPro" id="IPR048166">
    <property type="entry name" value="VVA0879-like"/>
</dbReference>